<evidence type="ECO:0000256" key="1">
    <source>
        <dbReference type="ARBA" id="ARBA00022737"/>
    </source>
</evidence>
<dbReference type="SUPFAM" id="SSF48403">
    <property type="entry name" value="Ankyrin repeat"/>
    <property type="match status" value="1"/>
</dbReference>
<name>A0A6A6NWX3_9PEZI</name>
<dbReference type="PROSITE" id="PS50088">
    <property type="entry name" value="ANK_REPEAT"/>
    <property type="match status" value="1"/>
</dbReference>
<accession>A0A6A6NWX3</accession>
<evidence type="ECO:0000256" key="2">
    <source>
        <dbReference type="ARBA" id="ARBA00023043"/>
    </source>
</evidence>
<proteinExistence type="predicted"/>
<feature type="repeat" description="ANK" evidence="3">
    <location>
        <begin position="50"/>
        <end position="82"/>
    </location>
</feature>
<feature type="non-terminal residue" evidence="4">
    <location>
        <position position="141"/>
    </location>
</feature>
<keyword evidence="5" id="KW-1185">Reference proteome</keyword>
<sequence>SPPPQPDPSSLPPEALELAARLFDAARAGDAPTLSAYLAAGIPPNLTNHAGDTLLMLAAYHGRVEAVRALLAAGADADAVNGRGQAPVAGAVFKGHADIVRCLVEEGRADVAMGRPSARDAALMFRRVELFPLLGIEAEGE</sequence>
<dbReference type="Gene3D" id="1.25.40.20">
    <property type="entry name" value="Ankyrin repeat-containing domain"/>
    <property type="match status" value="1"/>
</dbReference>
<dbReference type="PROSITE" id="PS50297">
    <property type="entry name" value="ANK_REP_REGION"/>
    <property type="match status" value="1"/>
</dbReference>
<keyword evidence="1" id="KW-0677">Repeat</keyword>
<dbReference type="Proteomes" id="UP000799766">
    <property type="component" value="Unassembled WGS sequence"/>
</dbReference>
<dbReference type="EMBL" id="MU001685">
    <property type="protein sequence ID" value="KAF2455972.1"/>
    <property type="molecule type" value="Genomic_DNA"/>
</dbReference>
<dbReference type="PANTHER" id="PTHR24171">
    <property type="entry name" value="ANKYRIN REPEAT DOMAIN-CONTAINING PROTEIN 39-RELATED"/>
    <property type="match status" value="1"/>
</dbReference>
<dbReference type="OrthoDB" id="366390at2759"/>
<reference evidence="4" key="1">
    <citation type="journal article" date="2020" name="Stud. Mycol.">
        <title>101 Dothideomycetes genomes: a test case for predicting lifestyles and emergence of pathogens.</title>
        <authorList>
            <person name="Haridas S."/>
            <person name="Albert R."/>
            <person name="Binder M."/>
            <person name="Bloem J."/>
            <person name="Labutti K."/>
            <person name="Salamov A."/>
            <person name="Andreopoulos B."/>
            <person name="Baker S."/>
            <person name="Barry K."/>
            <person name="Bills G."/>
            <person name="Bluhm B."/>
            <person name="Cannon C."/>
            <person name="Castanera R."/>
            <person name="Culley D."/>
            <person name="Daum C."/>
            <person name="Ezra D."/>
            <person name="Gonzalez J."/>
            <person name="Henrissat B."/>
            <person name="Kuo A."/>
            <person name="Liang C."/>
            <person name="Lipzen A."/>
            <person name="Lutzoni F."/>
            <person name="Magnuson J."/>
            <person name="Mondo S."/>
            <person name="Nolan M."/>
            <person name="Ohm R."/>
            <person name="Pangilinan J."/>
            <person name="Park H.-J."/>
            <person name="Ramirez L."/>
            <person name="Alfaro M."/>
            <person name="Sun H."/>
            <person name="Tritt A."/>
            <person name="Yoshinaga Y."/>
            <person name="Zwiers L.-H."/>
            <person name="Turgeon B."/>
            <person name="Goodwin S."/>
            <person name="Spatafora J."/>
            <person name="Crous P."/>
            <person name="Grigoriev I."/>
        </authorList>
    </citation>
    <scope>NUCLEOTIDE SEQUENCE</scope>
    <source>
        <strain evidence="4">ATCC 16933</strain>
    </source>
</reference>
<dbReference type="AlphaFoldDB" id="A0A6A6NWX3"/>
<protein>
    <submittedName>
        <fullName evidence="4">Putative ankyrin-like protein</fullName>
    </submittedName>
</protein>
<evidence type="ECO:0000313" key="4">
    <source>
        <dbReference type="EMBL" id="KAF2455972.1"/>
    </source>
</evidence>
<dbReference type="SMART" id="SM00248">
    <property type="entry name" value="ANK"/>
    <property type="match status" value="2"/>
</dbReference>
<evidence type="ECO:0000313" key="5">
    <source>
        <dbReference type="Proteomes" id="UP000799766"/>
    </source>
</evidence>
<organism evidence="4 5">
    <name type="scientific">Lineolata rhizophorae</name>
    <dbReference type="NCBI Taxonomy" id="578093"/>
    <lineage>
        <taxon>Eukaryota</taxon>
        <taxon>Fungi</taxon>
        <taxon>Dikarya</taxon>
        <taxon>Ascomycota</taxon>
        <taxon>Pezizomycotina</taxon>
        <taxon>Dothideomycetes</taxon>
        <taxon>Dothideomycetes incertae sedis</taxon>
        <taxon>Lineolatales</taxon>
        <taxon>Lineolataceae</taxon>
        <taxon>Lineolata</taxon>
    </lineage>
</organism>
<gene>
    <name evidence="4" type="ORF">BDY21DRAFT_268732</name>
</gene>
<evidence type="ECO:0000256" key="3">
    <source>
        <dbReference type="PROSITE-ProRule" id="PRU00023"/>
    </source>
</evidence>
<feature type="non-terminal residue" evidence="4">
    <location>
        <position position="1"/>
    </location>
</feature>
<dbReference type="Pfam" id="PF12796">
    <property type="entry name" value="Ank_2"/>
    <property type="match status" value="1"/>
</dbReference>
<dbReference type="InterPro" id="IPR036770">
    <property type="entry name" value="Ankyrin_rpt-contain_sf"/>
</dbReference>
<keyword evidence="2 3" id="KW-0040">ANK repeat</keyword>
<dbReference type="InterPro" id="IPR002110">
    <property type="entry name" value="Ankyrin_rpt"/>
</dbReference>